<dbReference type="HOGENOM" id="CLU_809450_0_0_1"/>
<gene>
    <name evidence="3" type="ORF">D910_02252</name>
    <name evidence="2" type="ORF">YQE_01577</name>
</gene>
<feature type="non-terminal residue" evidence="2">
    <location>
        <position position="1"/>
    </location>
</feature>
<evidence type="ECO:0000256" key="1">
    <source>
        <dbReference type="SAM" id="SignalP"/>
    </source>
</evidence>
<protein>
    <submittedName>
        <fullName evidence="2">Uncharacterized protein</fullName>
    </submittedName>
</protein>
<proteinExistence type="predicted"/>
<dbReference type="EMBL" id="KB631626">
    <property type="protein sequence ID" value="ERL84828.1"/>
    <property type="molecule type" value="Genomic_DNA"/>
</dbReference>
<sequence length="338" mass="38850">MRLLVIFILLCSVISGIRVPGENQNVQIRDTSQQLLSRKKRWLVYKEGTNWVSVIFGIGIPVPLQFQSLTLGMVMKAFYLLPTNSTYYTHPTISTIRRKRSATRWKIYEIIENYLERNKYPDGKACLLKSICEVSAVPLEQNTGLIAEIFHSILTPSSTDDEIENHIHNEYHAAEKIGKEVKNCAHIFPECPIDPVQQFSKFMTLIFGIGIPFEVDEHSINMGMVMKAYYQLPNNSTYYTHPTINFERGKRSNSRWNIYKLLQNFIERDGKACLLKSICEVAAVRLEERSGLLAEIVHTVLTPSTTEEELADSNNYEYHAAEKLGKEFRDCNRIFPDC</sequence>
<dbReference type="OrthoDB" id="8186940at2759"/>
<evidence type="ECO:0000313" key="2">
    <source>
        <dbReference type="EMBL" id="ENN82002.1"/>
    </source>
</evidence>
<evidence type="ECO:0000313" key="4">
    <source>
        <dbReference type="Proteomes" id="UP000030742"/>
    </source>
</evidence>
<feature type="non-terminal residue" evidence="2">
    <location>
        <position position="338"/>
    </location>
</feature>
<feature type="signal peptide" evidence="1">
    <location>
        <begin position="1"/>
        <end position="16"/>
    </location>
</feature>
<evidence type="ECO:0000313" key="3">
    <source>
        <dbReference type="EMBL" id="ERL84828.1"/>
    </source>
</evidence>
<dbReference type="EMBL" id="KB739995">
    <property type="protein sequence ID" value="ENN82002.1"/>
    <property type="molecule type" value="Genomic_DNA"/>
</dbReference>
<dbReference type="Pfam" id="PF07841">
    <property type="entry name" value="DM4_12"/>
    <property type="match status" value="2"/>
</dbReference>
<dbReference type="AlphaFoldDB" id="N6UTB8"/>
<dbReference type="OMA" id="YYTHPTI"/>
<dbReference type="InterPro" id="IPR006631">
    <property type="entry name" value="DM4_12"/>
</dbReference>
<keyword evidence="1" id="KW-0732">Signal</keyword>
<dbReference type="Proteomes" id="UP000030742">
    <property type="component" value="Unassembled WGS sequence"/>
</dbReference>
<dbReference type="PANTHER" id="PTHR21398">
    <property type="entry name" value="AGAP007094-PA"/>
    <property type="match status" value="1"/>
</dbReference>
<dbReference type="SMART" id="SM00718">
    <property type="entry name" value="DM4_12"/>
    <property type="match status" value="2"/>
</dbReference>
<organism evidence="2">
    <name type="scientific">Dendroctonus ponderosae</name>
    <name type="common">Mountain pine beetle</name>
    <dbReference type="NCBI Taxonomy" id="77166"/>
    <lineage>
        <taxon>Eukaryota</taxon>
        <taxon>Metazoa</taxon>
        <taxon>Ecdysozoa</taxon>
        <taxon>Arthropoda</taxon>
        <taxon>Hexapoda</taxon>
        <taxon>Insecta</taxon>
        <taxon>Pterygota</taxon>
        <taxon>Neoptera</taxon>
        <taxon>Endopterygota</taxon>
        <taxon>Coleoptera</taxon>
        <taxon>Polyphaga</taxon>
        <taxon>Cucujiformia</taxon>
        <taxon>Curculionidae</taxon>
        <taxon>Scolytinae</taxon>
        <taxon>Dendroctonus</taxon>
    </lineage>
</organism>
<feature type="chain" id="PRO_5009708224" evidence="1">
    <location>
        <begin position="17"/>
        <end position="338"/>
    </location>
</feature>
<reference evidence="2 4" key="1">
    <citation type="journal article" date="2013" name="Genome Biol.">
        <title>Draft genome of the mountain pine beetle, Dendroctonus ponderosae Hopkins, a major forest pest.</title>
        <authorList>
            <person name="Keeling C.I."/>
            <person name="Yuen M.M."/>
            <person name="Liao N.Y."/>
            <person name="Docking T.R."/>
            <person name="Chan S.K."/>
            <person name="Taylor G.A."/>
            <person name="Palmquist D.L."/>
            <person name="Jackman S.D."/>
            <person name="Nguyen A."/>
            <person name="Li M."/>
            <person name="Henderson H."/>
            <person name="Janes J.K."/>
            <person name="Zhao Y."/>
            <person name="Pandoh P."/>
            <person name="Moore R."/>
            <person name="Sperling F.A."/>
            <person name="Huber D.P."/>
            <person name="Birol I."/>
            <person name="Jones S.J."/>
            <person name="Bohlmann J."/>
        </authorList>
    </citation>
    <scope>NUCLEOTIDE SEQUENCE</scope>
</reference>
<dbReference type="STRING" id="77166.N6UTB8"/>
<dbReference type="PANTHER" id="PTHR21398:SF21">
    <property type="entry name" value="AGAP004005-PA"/>
    <property type="match status" value="1"/>
</dbReference>
<name>N6UTB8_DENPD</name>
<accession>N6UTB8</accession>